<feature type="region of interest" description="Disordered" evidence="8">
    <location>
        <begin position="47"/>
        <end position="75"/>
    </location>
</feature>
<sequence length="94" mass="10221">MSTLPSLSYLNLSFNNLSGRIPKGNQLQTLENPTSIYAGDVQLCGDPLPKKCPGDDDSAQPPTSNGHGDEDQEEDKKEKMLFYFIILAGYATGL</sequence>
<evidence type="ECO:0000313" key="9">
    <source>
        <dbReference type="EMBL" id="GMN68464.1"/>
    </source>
</evidence>
<reference evidence="12" key="1">
    <citation type="submission" date="2023-07" db="EMBL/GenBank/DDBJ databases">
        <title>draft genome sequence of fig (Ficus carica).</title>
        <authorList>
            <person name="Takahashi T."/>
            <person name="Nishimura K."/>
        </authorList>
    </citation>
    <scope>NUCLEOTIDE SEQUENCE</scope>
</reference>
<dbReference type="InterPro" id="IPR032675">
    <property type="entry name" value="LRR_dom_sf"/>
</dbReference>
<dbReference type="EMBL" id="BTGU01000623">
    <property type="protein sequence ID" value="GMN68472.1"/>
    <property type="molecule type" value="Genomic_DNA"/>
</dbReference>
<dbReference type="EMBL" id="BTGU01000621">
    <property type="protein sequence ID" value="GMN68464.1"/>
    <property type="molecule type" value="Genomic_DNA"/>
</dbReference>
<evidence type="ECO:0000313" key="12">
    <source>
        <dbReference type="EMBL" id="GMN68477.1"/>
    </source>
</evidence>
<dbReference type="EMBL" id="BTGU01000624">
    <property type="protein sequence ID" value="GMN68477.1"/>
    <property type="molecule type" value="Genomic_DNA"/>
</dbReference>
<evidence type="ECO:0000256" key="8">
    <source>
        <dbReference type="SAM" id="MobiDB-lite"/>
    </source>
</evidence>
<evidence type="ECO:0000256" key="3">
    <source>
        <dbReference type="ARBA" id="ARBA00022729"/>
    </source>
</evidence>
<evidence type="ECO:0000256" key="6">
    <source>
        <dbReference type="ARBA" id="ARBA00023170"/>
    </source>
</evidence>
<evidence type="ECO:0000256" key="2">
    <source>
        <dbReference type="ARBA" id="ARBA00022692"/>
    </source>
</evidence>
<dbReference type="InterPro" id="IPR046956">
    <property type="entry name" value="RLP23-like"/>
</dbReference>
<comment type="subcellular location">
    <subcellularLocation>
        <location evidence="1">Membrane</location>
        <topology evidence="1">Single-pass type I membrane protein</topology>
    </subcellularLocation>
</comment>
<keyword evidence="6" id="KW-0675">Receptor</keyword>
<dbReference type="PANTHER" id="PTHR48063">
    <property type="entry name" value="LRR RECEPTOR-LIKE KINASE"/>
    <property type="match status" value="1"/>
</dbReference>
<dbReference type="EMBL" id="BTGU01000622">
    <property type="protein sequence ID" value="GMN68469.1"/>
    <property type="molecule type" value="Genomic_DNA"/>
</dbReference>
<dbReference type="AlphaFoldDB" id="A0AA88E5H1"/>
<keyword evidence="5" id="KW-0472">Membrane</keyword>
<evidence type="ECO:0000256" key="4">
    <source>
        <dbReference type="ARBA" id="ARBA00022989"/>
    </source>
</evidence>
<keyword evidence="2" id="KW-0812">Transmembrane</keyword>
<name>A0AA88E5H1_FICCA</name>
<evidence type="ECO:0000313" key="13">
    <source>
        <dbReference type="Proteomes" id="UP001187192"/>
    </source>
</evidence>
<evidence type="ECO:0000313" key="11">
    <source>
        <dbReference type="EMBL" id="GMN68472.1"/>
    </source>
</evidence>
<protein>
    <submittedName>
        <fullName evidence="12">Uncharacterized protein</fullName>
    </submittedName>
</protein>
<evidence type="ECO:0000256" key="5">
    <source>
        <dbReference type="ARBA" id="ARBA00023136"/>
    </source>
</evidence>
<keyword evidence="7" id="KW-0325">Glycoprotein</keyword>
<gene>
    <name evidence="9" type="ORF">TIFTF001_037522</name>
    <name evidence="10" type="ORF">TIFTF001_037527</name>
    <name evidence="11" type="ORF">TIFTF001_037530</name>
    <name evidence="12" type="ORF">TIFTF001_037535</name>
</gene>
<dbReference type="Gene3D" id="3.80.10.10">
    <property type="entry name" value="Ribonuclease Inhibitor"/>
    <property type="match status" value="1"/>
</dbReference>
<dbReference type="GO" id="GO:0016020">
    <property type="term" value="C:membrane"/>
    <property type="evidence" value="ECO:0007669"/>
    <property type="project" value="UniProtKB-SubCell"/>
</dbReference>
<evidence type="ECO:0000313" key="10">
    <source>
        <dbReference type="EMBL" id="GMN68469.1"/>
    </source>
</evidence>
<evidence type="ECO:0000256" key="1">
    <source>
        <dbReference type="ARBA" id="ARBA00004479"/>
    </source>
</evidence>
<keyword evidence="3" id="KW-0732">Signal</keyword>
<proteinExistence type="predicted"/>
<dbReference type="PANTHER" id="PTHR48063:SF112">
    <property type="entry name" value="RECEPTOR LIKE PROTEIN 30-LIKE"/>
    <property type="match status" value="1"/>
</dbReference>
<evidence type="ECO:0000256" key="7">
    <source>
        <dbReference type="ARBA" id="ARBA00023180"/>
    </source>
</evidence>
<dbReference type="Proteomes" id="UP001187192">
    <property type="component" value="Unassembled WGS sequence"/>
</dbReference>
<keyword evidence="4" id="KW-1133">Transmembrane helix</keyword>
<accession>A0AA88E5H1</accession>
<keyword evidence="13" id="KW-1185">Reference proteome</keyword>
<organism evidence="12 13">
    <name type="scientific">Ficus carica</name>
    <name type="common">Common fig</name>
    <dbReference type="NCBI Taxonomy" id="3494"/>
    <lineage>
        <taxon>Eukaryota</taxon>
        <taxon>Viridiplantae</taxon>
        <taxon>Streptophyta</taxon>
        <taxon>Embryophyta</taxon>
        <taxon>Tracheophyta</taxon>
        <taxon>Spermatophyta</taxon>
        <taxon>Magnoliopsida</taxon>
        <taxon>eudicotyledons</taxon>
        <taxon>Gunneridae</taxon>
        <taxon>Pentapetalae</taxon>
        <taxon>rosids</taxon>
        <taxon>fabids</taxon>
        <taxon>Rosales</taxon>
        <taxon>Moraceae</taxon>
        <taxon>Ficeae</taxon>
        <taxon>Ficus</taxon>
    </lineage>
</organism>
<comment type="caution">
    <text evidence="12">The sequence shown here is derived from an EMBL/GenBank/DDBJ whole genome shotgun (WGS) entry which is preliminary data.</text>
</comment>